<dbReference type="Proteomes" id="UP000256709">
    <property type="component" value="Unassembled WGS sequence"/>
</dbReference>
<organism evidence="1 2">
    <name type="scientific">Subtercola boreus</name>
    <dbReference type="NCBI Taxonomy" id="120213"/>
    <lineage>
        <taxon>Bacteria</taxon>
        <taxon>Bacillati</taxon>
        <taxon>Actinomycetota</taxon>
        <taxon>Actinomycetes</taxon>
        <taxon>Micrococcales</taxon>
        <taxon>Microbacteriaceae</taxon>
        <taxon>Subtercola</taxon>
    </lineage>
</organism>
<name>A0A3E0VCQ5_9MICO</name>
<dbReference type="EMBL" id="NBXA01000026">
    <property type="protein sequence ID" value="RFA07676.1"/>
    <property type="molecule type" value="Genomic_DNA"/>
</dbReference>
<evidence type="ECO:0000313" key="1">
    <source>
        <dbReference type="EMBL" id="RFA07676.1"/>
    </source>
</evidence>
<dbReference type="OrthoDB" id="9806005at2"/>
<comment type="caution">
    <text evidence="1">The sequence shown here is derived from an EMBL/GenBank/DDBJ whole genome shotgun (WGS) entry which is preliminary data.</text>
</comment>
<proteinExistence type="predicted"/>
<evidence type="ECO:0000313" key="2">
    <source>
        <dbReference type="Proteomes" id="UP000256709"/>
    </source>
</evidence>
<dbReference type="SUPFAM" id="SSF55729">
    <property type="entry name" value="Acyl-CoA N-acyltransferases (Nat)"/>
    <property type="match status" value="1"/>
</dbReference>
<evidence type="ECO:0008006" key="3">
    <source>
        <dbReference type="Google" id="ProtNLM"/>
    </source>
</evidence>
<dbReference type="PANTHER" id="PTHR41368:SF1">
    <property type="entry name" value="PROTEIN YGHO"/>
    <property type="match status" value="1"/>
</dbReference>
<accession>A0A3E0VCQ5</accession>
<dbReference type="InterPro" id="IPR039968">
    <property type="entry name" value="BcerS-like"/>
</dbReference>
<gene>
    <name evidence="1" type="ORF">B7R21_16050</name>
</gene>
<dbReference type="AlphaFoldDB" id="A0A3E0VCQ5"/>
<dbReference type="RefSeq" id="WP_116284214.1">
    <property type="nucleotide sequence ID" value="NZ_NBXA01000026.1"/>
</dbReference>
<sequence>MSVTVEQVTTRAALAEFIALPLRLQPRNLAVPLLEASIRSWFTGRSPHPEPIALLLARDSRGTAVGRTTAHTDRRLDARLGERLQLFGATDFRDGEAAAALFDELERRATDEGAAALLGPVSLLPNQAGGVITSGFEERGFVDSAWNDALTPIVYEAEGFERWGEADTWIVEMGRAPATAPETEEWTAAGLRLEHGSKREMKRLIPELLTLLNASFAQLPYYTEISAAEMVAATDGLAFLLDENLLLLARDKASGRAVAFVLVVPDITAFVQRVGGRLTLIRQLQLLATRGDYRRDAILVIQGTDPGRQGQGILSLLSRQLQANLVAGGYGALRSTYVGRDNPASAAQFTRFGGRPLHGYTFYRRPVLPPDARGAAARTNDPEGDHP</sequence>
<protein>
    <recommendedName>
        <fullName evidence="3">N-acetyltransferase domain-containing protein</fullName>
    </recommendedName>
</protein>
<dbReference type="Gene3D" id="3.40.630.30">
    <property type="match status" value="1"/>
</dbReference>
<dbReference type="InterPro" id="IPR016181">
    <property type="entry name" value="Acyl_CoA_acyltransferase"/>
</dbReference>
<reference evidence="1 2" key="1">
    <citation type="submission" date="2017-04" db="EMBL/GenBank/DDBJ databases">
        <title>Comparative genome analysis of Subtercola boreus.</title>
        <authorList>
            <person name="Cho Y.-J."/>
            <person name="Cho A."/>
            <person name="Kim O.-S."/>
            <person name="Lee J.-I."/>
        </authorList>
    </citation>
    <scope>NUCLEOTIDE SEQUENCE [LARGE SCALE GENOMIC DNA]</scope>
    <source>
        <strain evidence="1 2">P27444</strain>
    </source>
</reference>
<dbReference type="PANTHER" id="PTHR41368">
    <property type="entry name" value="PROTEIN YGHO"/>
    <property type="match status" value="1"/>
</dbReference>